<keyword evidence="3" id="KW-0812">Transmembrane</keyword>
<comment type="similarity">
    <text evidence="1">Belongs to the UPF0749 family.</text>
</comment>
<feature type="transmembrane region" description="Helical" evidence="3">
    <location>
        <begin position="6"/>
        <end position="23"/>
    </location>
</feature>
<dbReference type="PANTHER" id="PTHR37313">
    <property type="entry name" value="UPF0749 PROTEIN RV1825"/>
    <property type="match status" value="1"/>
</dbReference>
<evidence type="ECO:0008006" key="6">
    <source>
        <dbReference type="Google" id="ProtNLM"/>
    </source>
</evidence>
<dbReference type="OrthoDB" id="9776196at2"/>
<comment type="caution">
    <text evidence="4">The sequence shown here is derived from an EMBL/GenBank/DDBJ whole genome shotgun (WGS) entry which is preliminary data.</text>
</comment>
<sequence>MKQNKVIIFFLSILLGIIIMIQFKTIEKATGGVVSSQKSHQLAAELKSLRDRKEVLLRELRSVENRIEEYKNAEANESIVVKNLKNDIKKYENLAGYYDVSGPGIIVKLEEPKDSASSGILTYNYELLLALINKLNASGAEAISVNKERIIATTEIALSGENLLINGNPTIPPFEVRAIGDANTLEASLNLRYGIVWEIRTYYGINVSIEKNQNIQIPRYSKRINFRYAKPVEKL</sequence>
<dbReference type="PANTHER" id="PTHR37313:SF2">
    <property type="entry name" value="UPF0749 PROTEIN YLXX"/>
    <property type="match status" value="1"/>
</dbReference>
<feature type="coiled-coil region" evidence="2">
    <location>
        <begin position="39"/>
        <end position="73"/>
    </location>
</feature>
<dbReference type="Pfam" id="PF05949">
    <property type="entry name" value="DUF881"/>
    <property type="match status" value="1"/>
</dbReference>
<dbReference type="Gene3D" id="3.30.70.1880">
    <property type="entry name" value="Protein of unknown function DUF881"/>
    <property type="match status" value="1"/>
</dbReference>
<dbReference type="EMBL" id="MZGW01000001">
    <property type="protein sequence ID" value="OPJ56860.1"/>
    <property type="molecule type" value="Genomic_DNA"/>
</dbReference>
<evidence type="ECO:0000313" key="5">
    <source>
        <dbReference type="Proteomes" id="UP000190140"/>
    </source>
</evidence>
<gene>
    <name evidence="4" type="ORF">CLOTH_01420</name>
</gene>
<organism evidence="4 5">
    <name type="scientific">Alkalithermobacter paradoxus</name>
    <dbReference type="NCBI Taxonomy" id="29349"/>
    <lineage>
        <taxon>Bacteria</taxon>
        <taxon>Bacillati</taxon>
        <taxon>Bacillota</taxon>
        <taxon>Clostridia</taxon>
        <taxon>Peptostreptococcales</taxon>
        <taxon>Tepidibacteraceae</taxon>
        <taxon>Alkalithermobacter</taxon>
    </lineage>
</organism>
<evidence type="ECO:0000313" key="4">
    <source>
        <dbReference type="EMBL" id="OPJ56860.1"/>
    </source>
</evidence>
<keyword evidence="2" id="KW-0175">Coiled coil</keyword>
<protein>
    <recommendedName>
        <fullName evidence="6">Division initiation protein</fullName>
    </recommendedName>
</protein>
<keyword evidence="5" id="KW-1185">Reference proteome</keyword>
<dbReference type="AlphaFoldDB" id="A0A1V4IAG3"/>
<accession>A0A1V4IAG3</accession>
<evidence type="ECO:0000256" key="2">
    <source>
        <dbReference type="SAM" id="Coils"/>
    </source>
</evidence>
<evidence type="ECO:0000256" key="1">
    <source>
        <dbReference type="ARBA" id="ARBA00009108"/>
    </source>
</evidence>
<dbReference type="STRING" id="29349.CLOTH_01420"/>
<name>A0A1V4IAG3_9FIRM</name>
<dbReference type="InterPro" id="IPR010273">
    <property type="entry name" value="DUF881"/>
</dbReference>
<dbReference type="RefSeq" id="WP_079410211.1">
    <property type="nucleotide sequence ID" value="NZ_MZGW01000001.1"/>
</dbReference>
<reference evidence="4 5" key="1">
    <citation type="submission" date="2017-03" db="EMBL/GenBank/DDBJ databases">
        <title>Genome sequence of Clostridium thermoalcaliphilum DSM 7309.</title>
        <authorList>
            <person name="Poehlein A."/>
            <person name="Daniel R."/>
        </authorList>
    </citation>
    <scope>NUCLEOTIDE SEQUENCE [LARGE SCALE GENOMIC DNA]</scope>
    <source>
        <strain evidence="4 5">DSM 7309</strain>
    </source>
</reference>
<proteinExistence type="inferred from homology"/>
<dbReference type="Proteomes" id="UP000190140">
    <property type="component" value="Unassembled WGS sequence"/>
</dbReference>
<keyword evidence="3" id="KW-0472">Membrane</keyword>
<keyword evidence="3" id="KW-1133">Transmembrane helix</keyword>
<evidence type="ECO:0000256" key="3">
    <source>
        <dbReference type="SAM" id="Phobius"/>
    </source>
</evidence>